<organism evidence="1 2">
    <name type="scientific">Candidatus Haliotispira prima</name>
    <dbReference type="NCBI Taxonomy" id="3034016"/>
    <lineage>
        <taxon>Bacteria</taxon>
        <taxon>Pseudomonadati</taxon>
        <taxon>Spirochaetota</taxon>
        <taxon>Spirochaetia</taxon>
        <taxon>Spirochaetales</taxon>
        <taxon>Spirochaetaceae</taxon>
        <taxon>Candidatus Haliotispira</taxon>
    </lineage>
</organism>
<dbReference type="CDD" id="cd15482">
    <property type="entry name" value="Sialidase_non-viral"/>
    <property type="match status" value="1"/>
</dbReference>
<evidence type="ECO:0000313" key="1">
    <source>
        <dbReference type="EMBL" id="WGK69028.1"/>
    </source>
</evidence>
<evidence type="ECO:0000313" key="2">
    <source>
        <dbReference type="Proteomes" id="UP001228690"/>
    </source>
</evidence>
<name>A0ABY8MIJ8_9SPIO</name>
<accession>A0ABY8MIJ8</accession>
<gene>
    <name evidence="1" type="ORF">P0082_11165</name>
</gene>
<keyword evidence="2" id="KW-1185">Reference proteome</keyword>
<sequence length="354" mass="38176">MNPNTPNMTGRIFGTCVLALFIFIAGCNDLKSFDNNDDKDADKSWGQLVLNAPFTARKDHTMVVSQNTLFLVGGVDDTNFHKNDVWKSSDGVTWSQVTAAAEFTARSQHASVVLNNEIFVIGGVVGGGGPNGWKNDVWKSSDGGVSWSEVTANAGFSPRRGHAAVVLNNEIFVIGGSDNLGSIKRDVWKSSDGKNWQEVTPDAGFSVRLFHTATVWNNGIVVIGGHYGSGSIHKTEVWRSPDGKDWIQVTEDAGIPARSSHATVVLGNEVIVIGGNGTQGKTLNDAWRSSNGRDWTQIITGTLFEGRQGHVALAYKGGIFIIGGALEEVASSALKNDVWAYMSESLWNWYLGTK</sequence>
<dbReference type="EMBL" id="CP123443">
    <property type="protein sequence ID" value="WGK69028.1"/>
    <property type="molecule type" value="Genomic_DNA"/>
</dbReference>
<proteinExistence type="predicted"/>
<reference evidence="1 2" key="1">
    <citation type="submission" date="2023-04" db="EMBL/GenBank/DDBJ databases">
        <title>Spirochaete genome identified in red abalone sample constitutes a novel genus.</title>
        <authorList>
            <person name="Sharma S.P."/>
            <person name="Purcell C.M."/>
            <person name="Hyde J.R."/>
            <person name="Severin A.J."/>
        </authorList>
    </citation>
    <scope>NUCLEOTIDE SEQUENCE [LARGE SCALE GENOMIC DNA]</scope>
    <source>
        <strain evidence="1 2">SP-2023</strain>
    </source>
</reference>
<dbReference type="RefSeq" id="WP_326927216.1">
    <property type="nucleotide sequence ID" value="NZ_CP123443.1"/>
</dbReference>
<dbReference type="Proteomes" id="UP001228690">
    <property type="component" value="Chromosome"/>
</dbReference>
<protein>
    <submittedName>
        <fullName evidence="1">Kelch repeat-containing protein</fullName>
    </submittedName>
</protein>
<dbReference type="Pfam" id="PF24681">
    <property type="entry name" value="Kelch_KLHDC2_KLHL20_DRC7"/>
    <property type="match status" value="2"/>
</dbReference>
<dbReference type="Gene3D" id="2.120.10.80">
    <property type="entry name" value="Kelch-type beta propeller"/>
    <property type="match status" value="2"/>
</dbReference>
<dbReference type="InterPro" id="IPR015915">
    <property type="entry name" value="Kelch-typ_b-propeller"/>
</dbReference>
<dbReference type="SUPFAM" id="SSF117281">
    <property type="entry name" value="Kelch motif"/>
    <property type="match status" value="1"/>
</dbReference>
<dbReference type="PANTHER" id="PTHR23244">
    <property type="entry name" value="KELCH REPEAT DOMAIN"/>
    <property type="match status" value="1"/>
</dbReference>
<dbReference type="PANTHER" id="PTHR23244:SF471">
    <property type="entry name" value="GUANINE NUCLEOTIDE-BINDING PROTEIN SUBUNIT BETA 1-RELATED"/>
    <property type="match status" value="1"/>
</dbReference>